<protein>
    <submittedName>
        <fullName evidence="1">Uncharacterized protein</fullName>
    </submittedName>
</protein>
<sequence length="120" mass="13509">MINNSEKPAILLACKSDKESYCTADLKEILYGIEEEQIPYVLTTAEEEDATNRAYDAALRSRLNVGLAYDQRNVIVHYKNLAQDQPLFVVNRNKGYAALRQLGNNAARLVKGVPFKNGYK</sequence>
<reference evidence="1 2" key="1">
    <citation type="journal article" date="2015" name="Genome Announc.">
        <title>Expanding the biotechnology potential of lactobacilli through comparative genomics of 213 strains and associated genera.</title>
        <authorList>
            <person name="Sun Z."/>
            <person name="Harris H.M."/>
            <person name="McCann A."/>
            <person name="Guo C."/>
            <person name="Argimon S."/>
            <person name="Zhang W."/>
            <person name="Yang X."/>
            <person name="Jeffery I.B."/>
            <person name="Cooney J.C."/>
            <person name="Kagawa T.F."/>
            <person name="Liu W."/>
            <person name="Song Y."/>
            <person name="Salvetti E."/>
            <person name="Wrobel A."/>
            <person name="Rasinkangas P."/>
            <person name="Parkhill J."/>
            <person name="Rea M.C."/>
            <person name="O'Sullivan O."/>
            <person name="Ritari J."/>
            <person name="Douillard F.P."/>
            <person name="Paul Ross R."/>
            <person name="Yang R."/>
            <person name="Briner A.E."/>
            <person name="Felis G.E."/>
            <person name="de Vos W.M."/>
            <person name="Barrangou R."/>
            <person name="Klaenhammer T.R."/>
            <person name="Caufield P.W."/>
            <person name="Cui Y."/>
            <person name="Zhang H."/>
            <person name="O'Toole P.W."/>
        </authorList>
    </citation>
    <scope>NUCLEOTIDE SEQUENCE [LARGE SCALE GENOMIC DNA]</scope>
    <source>
        <strain evidence="1 2">NBRC 103219</strain>
    </source>
</reference>
<dbReference type="InterPro" id="IPR010254">
    <property type="entry name" value="B12-dep_deHydtase_bsu"/>
</dbReference>
<dbReference type="STRING" id="449659.IV66_GL000732"/>
<dbReference type="AlphaFoldDB" id="A0A0R2LHC2"/>
<organism evidence="1 2">
    <name type="scientific">Ligilactobacillus pobuzihii</name>
    <dbReference type="NCBI Taxonomy" id="449659"/>
    <lineage>
        <taxon>Bacteria</taxon>
        <taxon>Bacillati</taxon>
        <taxon>Bacillota</taxon>
        <taxon>Bacilli</taxon>
        <taxon>Lactobacillales</taxon>
        <taxon>Lactobacillaceae</taxon>
        <taxon>Ligilactobacillus</taxon>
    </lineage>
</organism>
<proteinExistence type="predicted"/>
<keyword evidence="2" id="KW-1185">Reference proteome</keyword>
<dbReference type="InterPro" id="IPR009192">
    <property type="entry name" value="Diol/glycerol_deHydtase_re_ssu"/>
</dbReference>
<dbReference type="EMBL" id="JQCN01000013">
    <property type="protein sequence ID" value="KRO01199.1"/>
    <property type="molecule type" value="Genomic_DNA"/>
</dbReference>
<dbReference type="PIRSF" id="PIRSF011503">
    <property type="entry name" value="DdrB_PduH"/>
    <property type="match status" value="1"/>
</dbReference>
<gene>
    <name evidence="1" type="ORF">IV66_GL000732</name>
</gene>
<comment type="caution">
    <text evidence="1">The sequence shown here is derived from an EMBL/GenBank/DDBJ whole genome shotgun (WGS) entry which is preliminary data.</text>
</comment>
<dbReference type="Pfam" id="PF02288">
    <property type="entry name" value="Dehydratase_MU"/>
    <property type="match status" value="1"/>
</dbReference>
<evidence type="ECO:0000313" key="2">
    <source>
        <dbReference type="Proteomes" id="UP000051886"/>
    </source>
</evidence>
<dbReference type="SUPFAM" id="SSF52968">
    <property type="entry name" value="B12-dependent dehydatase associated subunit"/>
    <property type="match status" value="1"/>
</dbReference>
<dbReference type="Proteomes" id="UP000051886">
    <property type="component" value="Unassembled WGS sequence"/>
</dbReference>
<dbReference type="OrthoDB" id="308037at2"/>
<dbReference type="PATRIC" id="fig|449659.4.peg.738"/>
<dbReference type="InterPro" id="IPR003208">
    <property type="entry name" value="Dehydtase/Dehydtase_re"/>
</dbReference>
<evidence type="ECO:0000313" key="1">
    <source>
        <dbReference type="EMBL" id="KRO01199.1"/>
    </source>
</evidence>
<accession>A0A0R2LHC2</accession>
<dbReference type="RefSeq" id="WP_017867090.1">
    <property type="nucleotide sequence ID" value="NZ_BJYB01000037.1"/>
</dbReference>
<dbReference type="Gene3D" id="3.40.50.10150">
    <property type="entry name" value="B12-dependent dehydatase associated subunit"/>
    <property type="match status" value="1"/>
</dbReference>
<name>A0A0R2LHC2_9LACO</name>